<feature type="domain" description="CCHC-type" evidence="3">
    <location>
        <begin position="152"/>
        <end position="166"/>
    </location>
</feature>
<organism evidence="4 5">
    <name type="scientific">Trema orientale</name>
    <name type="common">Charcoal tree</name>
    <name type="synonym">Celtis orientalis</name>
    <dbReference type="NCBI Taxonomy" id="63057"/>
    <lineage>
        <taxon>Eukaryota</taxon>
        <taxon>Viridiplantae</taxon>
        <taxon>Streptophyta</taxon>
        <taxon>Embryophyta</taxon>
        <taxon>Tracheophyta</taxon>
        <taxon>Spermatophyta</taxon>
        <taxon>Magnoliopsida</taxon>
        <taxon>eudicotyledons</taxon>
        <taxon>Gunneridae</taxon>
        <taxon>Pentapetalae</taxon>
        <taxon>rosids</taxon>
        <taxon>fabids</taxon>
        <taxon>Rosales</taxon>
        <taxon>Cannabaceae</taxon>
        <taxon>Trema</taxon>
    </lineage>
</organism>
<dbReference type="GO" id="GO:0003676">
    <property type="term" value="F:nucleic acid binding"/>
    <property type="evidence" value="ECO:0007669"/>
    <property type="project" value="InterPro"/>
</dbReference>
<evidence type="ECO:0000256" key="1">
    <source>
        <dbReference type="PROSITE-ProRule" id="PRU00047"/>
    </source>
</evidence>
<dbReference type="GO" id="GO:0008270">
    <property type="term" value="F:zinc ion binding"/>
    <property type="evidence" value="ECO:0007669"/>
    <property type="project" value="UniProtKB-KW"/>
</dbReference>
<reference evidence="5" key="1">
    <citation type="submission" date="2016-06" db="EMBL/GenBank/DDBJ databases">
        <title>Parallel loss of symbiosis genes in relatives of nitrogen-fixing non-legume Parasponia.</title>
        <authorList>
            <person name="Van Velzen R."/>
            <person name="Holmer R."/>
            <person name="Bu F."/>
            <person name="Rutten L."/>
            <person name="Van Zeijl A."/>
            <person name="Liu W."/>
            <person name="Santuari L."/>
            <person name="Cao Q."/>
            <person name="Sharma T."/>
            <person name="Shen D."/>
            <person name="Roswanjaya Y."/>
            <person name="Wardhani T."/>
            <person name="Kalhor M.S."/>
            <person name="Jansen J."/>
            <person name="Van den Hoogen J."/>
            <person name="Gungor B."/>
            <person name="Hartog M."/>
            <person name="Hontelez J."/>
            <person name="Verver J."/>
            <person name="Yang W.-C."/>
            <person name="Schijlen E."/>
            <person name="Repin R."/>
            <person name="Schilthuizen M."/>
            <person name="Schranz E."/>
            <person name="Heidstra R."/>
            <person name="Miyata K."/>
            <person name="Fedorova E."/>
            <person name="Kohlen W."/>
            <person name="Bisseling T."/>
            <person name="Smit S."/>
            <person name="Geurts R."/>
        </authorList>
    </citation>
    <scope>NUCLEOTIDE SEQUENCE [LARGE SCALE GENOMIC DNA]</scope>
    <source>
        <strain evidence="5">cv. RG33-2</strain>
    </source>
</reference>
<keyword evidence="1" id="KW-0863">Zinc-finger</keyword>
<keyword evidence="1" id="KW-0479">Metal-binding</keyword>
<keyword evidence="5" id="KW-1185">Reference proteome</keyword>
<keyword evidence="1" id="KW-0862">Zinc</keyword>
<sequence>MTTIGEAEHRSSDDEHGTKALWAAIDGLEQRFKNFARESQQQFDTFAREMHTVLRKIRDGRITEHTEHRGRDREIPRDRAVNQCERGQLPSLGRFRHFDDSDDELERRGICAIRGVEPCIDLQEPEVHTPPPTTNQIGQFPPNPYAKPPPIRCYKCNQLGHKSNECSLRCFVNVTEEVSDEQDLEYVRDDTPDVELVECDVRDPIICIVQKLLLAPRQLTQSQKHKLFRTRYQWEQ</sequence>
<dbReference type="AlphaFoldDB" id="A0A2P5EV43"/>
<dbReference type="SUPFAM" id="SSF57756">
    <property type="entry name" value="Retrovirus zinc finger-like domains"/>
    <property type="match status" value="1"/>
</dbReference>
<accession>A0A2P5EV43</accession>
<evidence type="ECO:0000256" key="2">
    <source>
        <dbReference type="SAM" id="MobiDB-lite"/>
    </source>
</evidence>
<comment type="caution">
    <text evidence="4">The sequence shown here is derived from an EMBL/GenBank/DDBJ whole genome shotgun (WGS) entry which is preliminary data.</text>
</comment>
<dbReference type="InterPro" id="IPR036875">
    <property type="entry name" value="Znf_CCHC_sf"/>
</dbReference>
<dbReference type="InParanoid" id="A0A2P5EV43"/>
<dbReference type="Proteomes" id="UP000237000">
    <property type="component" value="Unassembled WGS sequence"/>
</dbReference>
<dbReference type="EMBL" id="JXTC01000095">
    <property type="protein sequence ID" value="PON89375.1"/>
    <property type="molecule type" value="Genomic_DNA"/>
</dbReference>
<dbReference type="PROSITE" id="PS50158">
    <property type="entry name" value="ZF_CCHC"/>
    <property type="match status" value="1"/>
</dbReference>
<protein>
    <submittedName>
        <fullName evidence="4">Zinc finger, CCHC-type</fullName>
    </submittedName>
</protein>
<feature type="region of interest" description="Disordered" evidence="2">
    <location>
        <begin position="59"/>
        <end position="78"/>
    </location>
</feature>
<evidence type="ECO:0000313" key="4">
    <source>
        <dbReference type="EMBL" id="PON89375.1"/>
    </source>
</evidence>
<gene>
    <name evidence="4" type="ORF">TorRG33x02_149180</name>
</gene>
<proteinExistence type="predicted"/>
<dbReference type="InterPro" id="IPR001878">
    <property type="entry name" value="Znf_CCHC"/>
</dbReference>
<evidence type="ECO:0000313" key="5">
    <source>
        <dbReference type="Proteomes" id="UP000237000"/>
    </source>
</evidence>
<name>A0A2P5EV43_TREOI</name>
<dbReference type="OrthoDB" id="1751737at2759"/>
<evidence type="ECO:0000259" key="3">
    <source>
        <dbReference type="PROSITE" id="PS50158"/>
    </source>
</evidence>
<dbReference type="Pfam" id="PF00098">
    <property type="entry name" value="zf-CCHC"/>
    <property type="match status" value="1"/>
</dbReference>